<evidence type="ECO:0000313" key="3">
    <source>
        <dbReference type="Proteomes" id="UP001314169"/>
    </source>
</evidence>
<keyword evidence="1" id="KW-0812">Transmembrane</keyword>
<evidence type="ECO:0000313" key="2">
    <source>
        <dbReference type="EMBL" id="CAK6441901.1"/>
    </source>
</evidence>
<sequence>MNIGVHIFILIDVLGFLEYIPGSGIIGSNGSSMFMFFEKIHTVFCNGCTSLHSHQLCSWVPFFPHPYPHLPFVDLLMEAILTSVRWYLSVVLICISQMISDFEHIFMCLLAFCMLRSCFLIPLATYVF</sequence>
<gene>
    <name evidence="2" type="ORF">MPIPNATIZW_LOCUS10207</name>
</gene>
<feature type="transmembrane region" description="Helical" evidence="1">
    <location>
        <begin position="7"/>
        <end position="26"/>
    </location>
</feature>
<proteinExistence type="predicted"/>
<reference evidence="2" key="1">
    <citation type="submission" date="2023-12" db="EMBL/GenBank/DDBJ databases">
        <authorList>
            <person name="Brown T."/>
        </authorList>
    </citation>
    <scope>NUCLEOTIDE SEQUENCE</scope>
</reference>
<organism evidence="2 3">
    <name type="scientific">Pipistrellus nathusii</name>
    <name type="common">Nathusius' pipistrelle</name>
    <dbReference type="NCBI Taxonomy" id="59473"/>
    <lineage>
        <taxon>Eukaryota</taxon>
        <taxon>Metazoa</taxon>
        <taxon>Chordata</taxon>
        <taxon>Craniata</taxon>
        <taxon>Vertebrata</taxon>
        <taxon>Euteleostomi</taxon>
        <taxon>Mammalia</taxon>
        <taxon>Eutheria</taxon>
        <taxon>Laurasiatheria</taxon>
        <taxon>Chiroptera</taxon>
        <taxon>Yangochiroptera</taxon>
        <taxon>Vespertilionidae</taxon>
        <taxon>Pipistrellus</taxon>
    </lineage>
</organism>
<keyword evidence="3" id="KW-1185">Reference proteome</keyword>
<feature type="transmembrane region" description="Helical" evidence="1">
    <location>
        <begin position="75"/>
        <end position="95"/>
    </location>
</feature>
<dbReference type="Proteomes" id="UP001314169">
    <property type="component" value="Chromosome 2"/>
</dbReference>
<evidence type="ECO:0000256" key="1">
    <source>
        <dbReference type="SAM" id="Phobius"/>
    </source>
</evidence>
<accession>A0ABN9ZUH2</accession>
<keyword evidence="1" id="KW-1133">Transmembrane helix</keyword>
<name>A0ABN9ZUH2_PIPNA</name>
<feature type="transmembrane region" description="Helical" evidence="1">
    <location>
        <begin position="107"/>
        <end position="127"/>
    </location>
</feature>
<keyword evidence="1" id="KW-0472">Membrane</keyword>
<dbReference type="EMBL" id="OY882859">
    <property type="protein sequence ID" value="CAK6441901.1"/>
    <property type="molecule type" value="Genomic_DNA"/>
</dbReference>
<protein>
    <submittedName>
        <fullName evidence="2">Uncharacterized protein</fullName>
    </submittedName>
</protein>